<dbReference type="RefSeq" id="WP_015194980.1">
    <property type="nucleotide sequence ID" value="NC_019748.1"/>
</dbReference>
<keyword evidence="2" id="KW-1185">Reference proteome</keyword>
<protein>
    <submittedName>
        <fullName evidence="1">Transposase, IS605 OrfB family</fullName>
    </submittedName>
</protein>
<dbReference type="OrthoDB" id="446094at2"/>
<gene>
    <name evidence="1" type="ordered locus">Sta7437_3834</name>
</gene>
<dbReference type="EMBL" id="CP003653">
    <property type="protein sequence ID" value="AFZ37320.1"/>
    <property type="molecule type" value="Genomic_DNA"/>
</dbReference>
<reference evidence="2" key="1">
    <citation type="journal article" date="2013" name="Proc. Natl. Acad. Sci. U.S.A.">
        <title>Improving the coverage of the cyanobacterial phylum using diversity-driven genome sequencing.</title>
        <authorList>
            <person name="Shih P.M."/>
            <person name="Wu D."/>
            <person name="Latifi A."/>
            <person name="Axen S.D."/>
            <person name="Fewer D.P."/>
            <person name="Talla E."/>
            <person name="Calteau A."/>
            <person name="Cai F."/>
            <person name="Tandeau de Marsac N."/>
            <person name="Rippka R."/>
            <person name="Herdman M."/>
            <person name="Sivonen K."/>
            <person name="Coursin T."/>
            <person name="Laurent T."/>
            <person name="Goodwin L."/>
            <person name="Nolan M."/>
            <person name="Davenport K.W."/>
            <person name="Han C.S."/>
            <person name="Rubin E.M."/>
            <person name="Eisen J.A."/>
            <person name="Woyke T."/>
            <person name="Gugger M."/>
            <person name="Kerfeld C.A."/>
        </authorList>
    </citation>
    <scope>NUCLEOTIDE SEQUENCE [LARGE SCALE GENOMIC DNA]</scope>
    <source>
        <strain evidence="2">ATCC 29371 / PCC 7437</strain>
    </source>
</reference>
<dbReference type="AlphaFoldDB" id="K9XXJ5"/>
<dbReference type="STRING" id="111780.Sta7437_3834"/>
<dbReference type="Proteomes" id="UP000010473">
    <property type="component" value="Chromosome"/>
</dbReference>
<sequence length="448" mass="50805">MDNLIIRSDNWDLNPNKEQIQYALDTEKVYRQFARALIGVVYTHWTLIANASSPCAAVEKLIHKTNKNPNPRYQYFTCNFYKFPSYLRRAVIQAAIGQVSSFVIRYRQWLSGDRKRRDANPPKLNAVTNLRTVLYQGQCILFLKNSVKIKLYKGKDWSWETIPVKNTGQRHLLPESKTMSPSMMVTNTGISLSVPFKIKPPQTPKVKKVCSVDLGINTIAVASVVNPNGTVTARKFFNSCAADIDRRDKRLQAIRKKARLTMGKTGKLTKGFCRDIYRKAHNINKQIAHKVSRELINFATTNGAAVIVFEYMTGWKPRGGRRGSTLRQRFHGWLKSSIVSLTTEKYVELGGKTSQVNPRGTSSWAYDGSGKVRRNKKNYALATFASGKKYNADLSASYNIGARYWLKLVRRNRNESGMGQSTQPEQRMPGLLCQLWSEIEAAYVPEGS</sequence>
<dbReference type="eggNOG" id="COG0675">
    <property type="taxonomic scope" value="Bacteria"/>
</dbReference>
<accession>K9XXJ5</accession>
<evidence type="ECO:0000313" key="1">
    <source>
        <dbReference type="EMBL" id="AFZ37320.1"/>
    </source>
</evidence>
<name>K9XXJ5_STAC7</name>
<dbReference type="PATRIC" id="fig|111780.3.peg.3978"/>
<organism evidence="1 2">
    <name type="scientific">Stanieria cyanosphaera (strain ATCC 29371 / PCC 7437)</name>
    <dbReference type="NCBI Taxonomy" id="111780"/>
    <lineage>
        <taxon>Bacteria</taxon>
        <taxon>Bacillati</taxon>
        <taxon>Cyanobacteriota</taxon>
        <taxon>Cyanophyceae</taxon>
        <taxon>Pleurocapsales</taxon>
        <taxon>Dermocarpellaceae</taxon>
        <taxon>Stanieria</taxon>
    </lineage>
</organism>
<dbReference type="HOGENOM" id="CLU_047533_0_0_3"/>
<proteinExistence type="predicted"/>
<dbReference type="KEGG" id="scs:Sta7437_3834"/>
<evidence type="ECO:0000313" key="2">
    <source>
        <dbReference type="Proteomes" id="UP000010473"/>
    </source>
</evidence>